<dbReference type="EMBL" id="FNLO01000006">
    <property type="protein sequence ID" value="SDV48885.1"/>
    <property type="molecule type" value="Genomic_DNA"/>
</dbReference>
<name>A0A1H2PR03_9BURK</name>
<dbReference type="RefSeq" id="WP_091908307.1">
    <property type="nucleotide sequence ID" value="NZ_FNLO01000006.1"/>
</dbReference>
<gene>
    <name evidence="1" type="ORF">SAMN05216551_106141</name>
</gene>
<evidence type="ECO:0000313" key="1">
    <source>
        <dbReference type="EMBL" id="SDV48885.1"/>
    </source>
</evidence>
<accession>A0A1H2PR03</accession>
<reference evidence="2" key="1">
    <citation type="submission" date="2016-09" db="EMBL/GenBank/DDBJ databases">
        <authorList>
            <person name="Varghese N."/>
            <person name="Submissions S."/>
        </authorList>
    </citation>
    <scope>NUCLEOTIDE SEQUENCE [LARGE SCALE GENOMIC DNA]</scope>
    <source>
        <strain evidence="2">JS23</strain>
    </source>
</reference>
<proteinExistence type="predicted"/>
<dbReference type="AlphaFoldDB" id="A0A1H2PR03"/>
<evidence type="ECO:0000313" key="2">
    <source>
        <dbReference type="Proteomes" id="UP000243719"/>
    </source>
</evidence>
<sequence length="208" mass="23411">MIKDDELFSIRCFHRDGHIPARYQVLVDDPSLQALALIDSNEQTVLGFSGRRKRPDFHLRFPTRPHADSFVAHWLNGLRERAEASKTRRQHCMQARNPLAVGDVLCEASGIPTERVAYYEVTQCIGACTVEIRELCRVEERDCCDTSGSCAPVPGCYVGPPMRRRVSEDGRVRIGRSGPWAERKAVHRVAGMQVYSSDTWERGPGSRG</sequence>
<organism evidence="1 2">
    <name type="scientific">Chitinasiproducens palmae</name>
    <dbReference type="NCBI Taxonomy" id="1770053"/>
    <lineage>
        <taxon>Bacteria</taxon>
        <taxon>Pseudomonadati</taxon>
        <taxon>Pseudomonadota</taxon>
        <taxon>Betaproteobacteria</taxon>
        <taxon>Burkholderiales</taxon>
        <taxon>Burkholderiaceae</taxon>
        <taxon>Chitinasiproducens</taxon>
    </lineage>
</organism>
<keyword evidence="2" id="KW-1185">Reference proteome</keyword>
<protein>
    <submittedName>
        <fullName evidence="1">Uncharacterized protein</fullName>
    </submittedName>
</protein>
<dbReference type="Proteomes" id="UP000243719">
    <property type="component" value="Unassembled WGS sequence"/>
</dbReference>